<dbReference type="Proteomes" id="UP000236721">
    <property type="component" value="Unassembled WGS sequence"/>
</dbReference>
<proteinExistence type="predicted"/>
<accession>A0A1H5VYX4</accession>
<protein>
    <submittedName>
        <fullName evidence="1">Uncharacterized protein</fullName>
    </submittedName>
</protein>
<sequence>MSLGTIYVNKPKIRINHNLLSLSFFDWSSGLTELQILYSDSHASHLLIFSPFHLSTLFIGQTVVHKPLYAVVRRKTCLLNVTYIKETHTITW</sequence>
<dbReference type="EMBL" id="FNVG01000005">
    <property type="protein sequence ID" value="SEF92410.1"/>
    <property type="molecule type" value="Genomic_DNA"/>
</dbReference>
<evidence type="ECO:0000313" key="2">
    <source>
        <dbReference type="Proteomes" id="UP000236721"/>
    </source>
</evidence>
<keyword evidence="2" id="KW-1185">Reference proteome</keyword>
<organism evidence="1 2">
    <name type="scientific">Vibrio hangzhouensis</name>
    <dbReference type="NCBI Taxonomy" id="462991"/>
    <lineage>
        <taxon>Bacteria</taxon>
        <taxon>Pseudomonadati</taxon>
        <taxon>Pseudomonadota</taxon>
        <taxon>Gammaproteobacteria</taxon>
        <taxon>Vibrionales</taxon>
        <taxon>Vibrionaceae</taxon>
        <taxon>Vibrio</taxon>
    </lineage>
</organism>
<evidence type="ECO:0000313" key="1">
    <source>
        <dbReference type="EMBL" id="SEF92410.1"/>
    </source>
</evidence>
<name>A0A1H5VYX4_9VIBR</name>
<gene>
    <name evidence="1" type="ORF">SAMN04488244_10567</name>
</gene>
<reference evidence="2" key="1">
    <citation type="submission" date="2016-10" db="EMBL/GenBank/DDBJ databases">
        <authorList>
            <person name="Varghese N."/>
            <person name="Submissions S."/>
        </authorList>
    </citation>
    <scope>NUCLEOTIDE SEQUENCE [LARGE SCALE GENOMIC DNA]</scope>
    <source>
        <strain evidence="2">CGMCC 1.7062</strain>
    </source>
</reference>
<dbReference type="AlphaFoldDB" id="A0A1H5VYX4"/>